<dbReference type="PANTHER" id="PTHR21180">
    <property type="entry name" value="ENDONUCLEASE/EXONUCLEASE/PHOSPHATASE FAMILY DOMAIN-CONTAINING PROTEIN 1"/>
    <property type="match status" value="1"/>
</dbReference>
<dbReference type="eggNOG" id="COG1555">
    <property type="taxonomic scope" value="Bacteria"/>
</dbReference>
<gene>
    <name evidence="2" type="ordered locus">Mlg_0993</name>
</gene>
<reference evidence="3" key="1">
    <citation type="submission" date="2006-08" db="EMBL/GenBank/DDBJ databases">
        <title>Complete sequence of Alkalilimnicola ehrilichei MLHE-1.</title>
        <authorList>
            <person name="Copeland A."/>
            <person name="Lucas S."/>
            <person name="Lapidus A."/>
            <person name="Barry K."/>
            <person name="Detter J.C."/>
            <person name="Glavina del Rio T."/>
            <person name="Hammon N."/>
            <person name="Israni S."/>
            <person name="Dalin E."/>
            <person name="Tice H."/>
            <person name="Pitluck S."/>
            <person name="Sims D."/>
            <person name="Brettin T."/>
            <person name="Bruce D."/>
            <person name="Han C."/>
            <person name="Tapia R."/>
            <person name="Gilna P."/>
            <person name="Schmutz J."/>
            <person name="Larimer F."/>
            <person name="Land M."/>
            <person name="Hauser L."/>
            <person name="Kyrpides N."/>
            <person name="Mikhailova N."/>
            <person name="Oremland R.S."/>
            <person name="Hoeft S.E."/>
            <person name="Switzer-Blum J."/>
            <person name="Kulp T."/>
            <person name="King G."/>
            <person name="Tabita R."/>
            <person name="Witte B."/>
            <person name="Santini J.M."/>
            <person name="Basu P."/>
            <person name="Hollibaugh J.T."/>
            <person name="Xie G."/>
            <person name="Stolz J.F."/>
            <person name="Richardson P."/>
        </authorList>
    </citation>
    <scope>NUCLEOTIDE SEQUENCE [LARGE SCALE GENOMIC DNA]</scope>
    <source>
        <strain evidence="3">ATCC BAA-1101 / DSM 17681 / MLHE-1</strain>
    </source>
</reference>
<sequence>MTLRNTIPFLFALILALVSGLALAADRIDINTADAGLLAEELVGVGESRAQAIVEHREANGPFGSVDDLTQVSGIGETTLEENRERIRVE</sequence>
<dbReference type="InterPro" id="IPR004509">
    <property type="entry name" value="Competence_ComEA_HhH"/>
</dbReference>
<evidence type="ECO:0000313" key="2">
    <source>
        <dbReference type="EMBL" id="ABI56346.1"/>
    </source>
</evidence>
<name>Q0A9Z1_ALKEH</name>
<dbReference type="GO" id="GO:0015628">
    <property type="term" value="P:protein secretion by the type II secretion system"/>
    <property type="evidence" value="ECO:0007669"/>
    <property type="project" value="TreeGrafter"/>
</dbReference>
<feature type="chain" id="PRO_5004167968" evidence="1">
    <location>
        <begin position="25"/>
        <end position="90"/>
    </location>
</feature>
<organism evidence="2 3">
    <name type="scientific">Alkalilimnicola ehrlichii (strain ATCC BAA-1101 / DSM 17681 / MLHE-1)</name>
    <dbReference type="NCBI Taxonomy" id="187272"/>
    <lineage>
        <taxon>Bacteria</taxon>
        <taxon>Pseudomonadati</taxon>
        <taxon>Pseudomonadota</taxon>
        <taxon>Gammaproteobacteria</taxon>
        <taxon>Chromatiales</taxon>
        <taxon>Ectothiorhodospiraceae</taxon>
        <taxon>Alkalilimnicola</taxon>
    </lineage>
</organism>
<dbReference type="OrthoDB" id="7510573at2"/>
<protein>
    <submittedName>
        <fullName evidence="2">Competence protein ComEA helix-hairpin-helix repeat protein</fullName>
    </submittedName>
</protein>
<keyword evidence="1" id="KW-0732">Signal</keyword>
<dbReference type="Pfam" id="PF12836">
    <property type="entry name" value="HHH_3"/>
    <property type="match status" value="1"/>
</dbReference>
<proteinExistence type="predicted"/>
<dbReference type="EMBL" id="CP000453">
    <property type="protein sequence ID" value="ABI56346.1"/>
    <property type="molecule type" value="Genomic_DNA"/>
</dbReference>
<dbReference type="InterPro" id="IPR010994">
    <property type="entry name" value="RuvA_2-like"/>
</dbReference>
<dbReference type="HOGENOM" id="CLU_052011_4_2_6"/>
<accession>Q0A9Z1</accession>
<dbReference type="GO" id="GO:0015627">
    <property type="term" value="C:type II protein secretion system complex"/>
    <property type="evidence" value="ECO:0007669"/>
    <property type="project" value="TreeGrafter"/>
</dbReference>
<evidence type="ECO:0000313" key="3">
    <source>
        <dbReference type="Proteomes" id="UP000001962"/>
    </source>
</evidence>
<dbReference type="PANTHER" id="PTHR21180:SF32">
    <property type="entry name" value="ENDONUCLEASE_EXONUCLEASE_PHOSPHATASE FAMILY DOMAIN-CONTAINING PROTEIN 1"/>
    <property type="match status" value="1"/>
</dbReference>
<dbReference type="AlphaFoldDB" id="Q0A9Z1"/>
<feature type="signal peptide" evidence="1">
    <location>
        <begin position="1"/>
        <end position="24"/>
    </location>
</feature>
<dbReference type="Gene3D" id="1.10.150.280">
    <property type="entry name" value="AF1531-like domain"/>
    <property type="match status" value="1"/>
</dbReference>
<dbReference type="RefSeq" id="WP_011628741.1">
    <property type="nucleotide sequence ID" value="NC_008340.1"/>
</dbReference>
<dbReference type="Proteomes" id="UP000001962">
    <property type="component" value="Chromosome"/>
</dbReference>
<evidence type="ECO:0000256" key="1">
    <source>
        <dbReference type="SAM" id="SignalP"/>
    </source>
</evidence>
<keyword evidence="3" id="KW-1185">Reference proteome</keyword>
<dbReference type="NCBIfam" id="TIGR00426">
    <property type="entry name" value="competence protein ComEA helix-hairpin-helix repeat region"/>
    <property type="match status" value="1"/>
</dbReference>
<dbReference type="InterPro" id="IPR051675">
    <property type="entry name" value="Endo/Exo/Phosphatase_dom_1"/>
</dbReference>
<dbReference type="KEGG" id="aeh:Mlg_0993"/>
<dbReference type="SUPFAM" id="SSF47781">
    <property type="entry name" value="RuvA domain 2-like"/>
    <property type="match status" value="1"/>
</dbReference>